<reference evidence="9" key="2">
    <citation type="submission" date="2018-07" db="EMBL/GenBank/DDBJ databases">
        <authorList>
            <person name="Quirk P.G."/>
            <person name="Krulwich T.A."/>
        </authorList>
    </citation>
    <scope>NUCLEOTIDE SEQUENCE</scope>
</reference>
<dbReference type="PANTHER" id="PTHR43969">
    <property type="entry name" value="GLUTATHIONE S TRANSFERASE D10, ISOFORM A-RELATED"/>
    <property type="match status" value="1"/>
</dbReference>
<proteinExistence type="inferred from homology"/>
<sequence>MTKLKLYHCAPSPPSRAALFTIRYLGLDAEVQNINLFGKEQLEPWYVAINPQHTVPTLDDNGFYLWESRAICAYLANKYAPGSDLYPTDAKTRAIVDQRLYFDATTLFPRTRAIAVSTPLKKYCTSFYYDFNSIQMQYQNC</sequence>
<dbReference type="GO" id="GO:0006749">
    <property type="term" value="P:glutathione metabolic process"/>
    <property type="evidence" value="ECO:0007669"/>
    <property type="project" value="TreeGrafter"/>
</dbReference>
<dbReference type="PANTHER" id="PTHR43969:SF9">
    <property type="entry name" value="GLUTATHIONE S TRANSFERASE D10, ISOFORM A-RELATED"/>
    <property type="match status" value="1"/>
</dbReference>
<gene>
    <name evidence="8" type="primary">CSON005725</name>
</gene>
<organism evidence="8">
    <name type="scientific">Culicoides sonorensis</name>
    <name type="common">Biting midge</name>
    <dbReference type="NCBI Taxonomy" id="179676"/>
    <lineage>
        <taxon>Eukaryota</taxon>
        <taxon>Metazoa</taxon>
        <taxon>Ecdysozoa</taxon>
        <taxon>Arthropoda</taxon>
        <taxon>Hexapoda</taxon>
        <taxon>Insecta</taxon>
        <taxon>Pterygota</taxon>
        <taxon>Neoptera</taxon>
        <taxon>Endopterygota</taxon>
        <taxon>Diptera</taxon>
        <taxon>Nematocera</taxon>
        <taxon>Chironomoidea</taxon>
        <taxon>Ceratopogonidae</taxon>
        <taxon>Ceratopogoninae</taxon>
        <taxon>Culicoides</taxon>
        <taxon>Monoculicoides</taxon>
    </lineage>
</organism>
<dbReference type="OMA" id="MAIELYY"/>
<dbReference type="FunFam" id="3.40.30.10:FF:000034">
    <property type="entry name" value="glutathione S-transferase 1"/>
    <property type="match status" value="1"/>
</dbReference>
<feature type="domain" description="GST N-terminal" evidence="7">
    <location>
        <begin position="2"/>
        <end position="83"/>
    </location>
</feature>
<dbReference type="PROSITE" id="PS50404">
    <property type="entry name" value="GST_NTER"/>
    <property type="match status" value="1"/>
</dbReference>
<comment type="subunit">
    <text evidence="2">Homodimer.</text>
</comment>
<evidence type="ECO:0000256" key="4">
    <source>
        <dbReference type="ARBA" id="ARBA00022679"/>
    </source>
</evidence>
<protein>
    <recommendedName>
        <fullName evidence="3">glutathione transferase</fullName>
        <ecNumber evidence="3">2.5.1.18</ecNumber>
    </recommendedName>
    <alternativeName>
        <fullName evidence="5">GST class-theta</fullName>
    </alternativeName>
</protein>
<name>A0A336LAI6_CULSO</name>
<reference evidence="8" key="1">
    <citation type="submission" date="2018-04" db="EMBL/GenBank/DDBJ databases">
        <authorList>
            <person name="Go L.Y."/>
            <person name="Mitchell J.A."/>
        </authorList>
    </citation>
    <scope>NUCLEOTIDE SEQUENCE</scope>
    <source>
        <tissue evidence="8">Whole organism</tissue>
    </source>
</reference>
<dbReference type="InterPro" id="IPR036282">
    <property type="entry name" value="Glutathione-S-Trfase_C_sf"/>
</dbReference>
<evidence type="ECO:0000256" key="2">
    <source>
        <dbReference type="ARBA" id="ARBA00011738"/>
    </source>
</evidence>
<evidence type="ECO:0000313" key="9">
    <source>
        <dbReference type="EMBL" id="SSX32974.1"/>
    </source>
</evidence>
<dbReference type="InterPro" id="IPR004045">
    <property type="entry name" value="Glutathione_S-Trfase_N"/>
</dbReference>
<dbReference type="Gene3D" id="1.20.1050.10">
    <property type="match status" value="1"/>
</dbReference>
<evidence type="ECO:0000259" key="7">
    <source>
        <dbReference type="PROSITE" id="PS50404"/>
    </source>
</evidence>
<evidence type="ECO:0000313" key="8">
    <source>
        <dbReference type="EMBL" id="SSX13545.1"/>
    </source>
</evidence>
<dbReference type="EMBL" id="UFQS01002229">
    <property type="protein sequence ID" value="SSX13545.1"/>
    <property type="molecule type" value="Genomic_DNA"/>
</dbReference>
<dbReference type="VEuPathDB" id="VectorBase:CSON005725"/>
<dbReference type="InterPro" id="IPR036249">
    <property type="entry name" value="Thioredoxin-like_sf"/>
</dbReference>
<accession>A0A336LAI6</accession>
<comment type="similarity">
    <text evidence="1">Belongs to the GST superfamily. Theta family.</text>
</comment>
<dbReference type="SUPFAM" id="SSF47616">
    <property type="entry name" value="GST C-terminal domain-like"/>
    <property type="match status" value="1"/>
</dbReference>
<dbReference type="EC" id="2.5.1.18" evidence="3"/>
<dbReference type="SUPFAM" id="SSF52833">
    <property type="entry name" value="Thioredoxin-like"/>
    <property type="match status" value="1"/>
</dbReference>
<evidence type="ECO:0000256" key="3">
    <source>
        <dbReference type="ARBA" id="ARBA00012452"/>
    </source>
</evidence>
<dbReference type="Pfam" id="PF13417">
    <property type="entry name" value="GST_N_3"/>
    <property type="match status" value="1"/>
</dbReference>
<dbReference type="Gene3D" id="3.40.30.10">
    <property type="entry name" value="Glutaredoxin"/>
    <property type="match status" value="1"/>
</dbReference>
<dbReference type="EMBL" id="UFQT01002229">
    <property type="protein sequence ID" value="SSX32974.1"/>
    <property type="molecule type" value="Genomic_DNA"/>
</dbReference>
<keyword evidence="4" id="KW-0808">Transferase</keyword>
<dbReference type="InterPro" id="IPR040079">
    <property type="entry name" value="Glutathione_S-Trfase"/>
</dbReference>
<dbReference type="AlphaFoldDB" id="A0A336LAI6"/>
<dbReference type="CDD" id="cd03045">
    <property type="entry name" value="GST_N_Delta_Epsilon"/>
    <property type="match status" value="1"/>
</dbReference>
<dbReference type="SFLD" id="SFLDG00358">
    <property type="entry name" value="Main_(cytGST)"/>
    <property type="match status" value="1"/>
</dbReference>
<dbReference type="GO" id="GO:0004364">
    <property type="term" value="F:glutathione transferase activity"/>
    <property type="evidence" value="ECO:0007669"/>
    <property type="project" value="UniProtKB-EC"/>
</dbReference>
<comment type="catalytic activity">
    <reaction evidence="6">
        <text>RX + glutathione = an S-substituted glutathione + a halide anion + H(+)</text>
        <dbReference type="Rhea" id="RHEA:16437"/>
        <dbReference type="ChEBI" id="CHEBI:15378"/>
        <dbReference type="ChEBI" id="CHEBI:16042"/>
        <dbReference type="ChEBI" id="CHEBI:17792"/>
        <dbReference type="ChEBI" id="CHEBI:57925"/>
        <dbReference type="ChEBI" id="CHEBI:90779"/>
        <dbReference type="EC" id="2.5.1.18"/>
    </reaction>
</comment>
<dbReference type="SFLD" id="SFLDS00019">
    <property type="entry name" value="Glutathione_Transferase_(cytos"/>
    <property type="match status" value="1"/>
</dbReference>
<evidence type="ECO:0000256" key="5">
    <source>
        <dbReference type="ARBA" id="ARBA00041523"/>
    </source>
</evidence>
<evidence type="ECO:0000256" key="6">
    <source>
        <dbReference type="ARBA" id="ARBA00047960"/>
    </source>
</evidence>
<evidence type="ECO:0000256" key="1">
    <source>
        <dbReference type="ARBA" id="ARBA00009899"/>
    </source>
</evidence>